<name>A0A2M8Q642_9CHLR</name>
<evidence type="ECO:0000313" key="2">
    <source>
        <dbReference type="Proteomes" id="UP000230790"/>
    </source>
</evidence>
<dbReference type="EMBL" id="PGTN01001282">
    <property type="protein sequence ID" value="PJF45256.1"/>
    <property type="molecule type" value="Genomic_DNA"/>
</dbReference>
<sequence>HSSGATTLREMHSVRRNLPEFVRALAQEIAAGRTCAVVDVAFVNAGDLALGELLTRMPTLSRLAAYAGWNTAGNTLGCALAHAVIRHLQILHGATPEALA</sequence>
<protein>
    <recommendedName>
        <fullName evidence="3">DUF4127 family protein</fullName>
    </recommendedName>
</protein>
<dbReference type="Pfam" id="PF13552">
    <property type="entry name" value="DUF4127"/>
    <property type="match status" value="1"/>
</dbReference>
<reference evidence="1 2" key="1">
    <citation type="submission" date="2017-11" db="EMBL/GenBank/DDBJ databases">
        <title>Evolution of Phototrophy in the Chloroflexi Phylum Driven by Horizontal Gene Transfer.</title>
        <authorList>
            <person name="Ward L.M."/>
            <person name="Hemp J."/>
            <person name="Shih P.M."/>
            <person name="Mcglynn S.E."/>
            <person name="Fischer W."/>
        </authorList>
    </citation>
    <scope>NUCLEOTIDE SEQUENCE [LARGE SCALE GENOMIC DNA]</scope>
    <source>
        <strain evidence="1">JP3_7</strain>
    </source>
</reference>
<feature type="non-terminal residue" evidence="1">
    <location>
        <position position="100"/>
    </location>
</feature>
<accession>A0A2M8Q642</accession>
<dbReference type="Proteomes" id="UP000230790">
    <property type="component" value="Unassembled WGS sequence"/>
</dbReference>
<dbReference type="AlphaFoldDB" id="A0A2M8Q642"/>
<evidence type="ECO:0008006" key="3">
    <source>
        <dbReference type="Google" id="ProtNLM"/>
    </source>
</evidence>
<proteinExistence type="predicted"/>
<feature type="non-terminal residue" evidence="1">
    <location>
        <position position="1"/>
    </location>
</feature>
<dbReference type="InterPro" id="IPR025394">
    <property type="entry name" value="DUF4127"/>
</dbReference>
<evidence type="ECO:0000313" key="1">
    <source>
        <dbReference type="EMBL" id="PJF45256.1"/>
    </source>
</evidence>
<comment type="caution">
    <text evidence="1">The sequence shown here is derived from an EMBL/GenBank/DDBJ whole genome shotgun (WGS) entry which is preliminary data.</text>
</comment>
<organism evidence="1 2">
    <name type="scientific">Candidatus Thermofonsia Clade 3 bacterium</name>
    <dbReference type="NCBI Taxonomy" id="2364212"/>
    <lineage>
        <taxon>Bacteria</taxon>
        <taxon>Bacillati</taxon>
        <taxon>Chloroflexota</taxon>
        <taxon>Candidatus Thermofontia</taxon>
        <taxon>Candidatus Thermofonsia Clade 3</taxon>
    </lineage>
</organism>
<gene>
    <name evidence="1" type="ORF">CUN48_19820</name>
</gene>